<organism evidence="2 3">
    <name type="scientific">Colletotrichum chrysophilum</name>
    <dbReference type="NCBI Taxonomy" id="1836956"/>
    <lineage>
        <taxon>Eukaryota</taxon>
        <taxon>Fungi</taxon>
        <taxon>Dikarya</taxon>
        <taxon>Ascomycota</taxon>
        <taxon>Pezizomycotina</taxon>
        <taxon>Sordariomycetes</taxon>
        <taxon>Hypocreomycetidae</taxon>
        <taxon>Glomerellales</taxon>
        <taxon>Glomerellaceae</taxon>
        <taxon>Colletotrichum</taxon>
        <taxon>Colletotrichum gloeosporioides species complex</taxon>
    </lineage>
</organism>
<evidence type="ECO:0000256" key="1">
    <source>
        <dbReference type="SAM" id="SignalP"/>
    </source>
</evidence>
<reference evidence="2" key="1">
    <citation type="submission" date="2023-01" db="EMBL/GenBank/DDBJ databases">
        <title>Colletotrichum chrysophilum M932 genome sequence.</title>
        <authorList>
            <person name="Baroncelli R."/>
        </authorList>
    </citation>
    <scope>NUCLEOTIDE SEQUENCE</scope>
    <source>
        <strain evidence="2">M932</strain>
    </source>
</reference>
<dbReference type="Proteomes" id="UP001243330">
    <property type="component" value="Unassembled WGS sequence"/>
</dbReference>
<evidence type="ECO:0000313" key="2">
    <source>
        <dbReference type="EMBL" id="KAK1841032.1"/>
    </source>
</evidence>
<proteinExistence type="predicted"/>
<protein>
    <recommendedName>
        <fullName evidence="4">Secreted protein</fullName>
    </recommendedName>
</protein>
<keyword evidence="3" id="KW-1185">Reference proteome</keyword>
<dbReference type="AlphaFoldDB" id="A0AAD9A4J5"/>
<name>A0AAD9A4J5_9PEZI</name>
<dbReference type="EMBL" id="JAQOWY010000512">
    <property type="protein sequence ID" value="KAK1841032.1"/>
    <property type="molecule type" value="Genomic_DNA"/>
</dbReference>
<keyword evidence="1" id="KW-0732">Signal</keyword>
<gene>
    <name evidence="2" type="ORF">CCHR01_16351</name>
</gene>
<evidence type="ECO:0008006" key="4">
    <source>
        <dbReference type="Google" id="ProtNLM"/>
    </source>
</evidence>
<feature type="signal peptide" evidence="1">
    <location>
        <begin position="1"/>
        <end position="27"/>
    </location>
</feature>
<accession>A0AAD9A4J5</accession>
<sequence>MDRPSVSFGPCFEIILLLCCLVGRKMEEEREREREGEKASIIWTRCSWRTLRLESEKRPRESCGGGLSACFLNEGG</sequence>
<feature type="chain" id="PRO_5042075836" description="Secreted protein" evidence="1">
    <location>
        <begin position="28"/>
        <end position="76"/>
    </location>
</feature>
<evidence type="ECO:0000313" key="3">
    <source>
        <dbReference type="Proteomes" id="UP001243330"/>
    </source>
</evidence>
<comment type="caution">
    <text evidence="2">The sequence shown here is derived from an EMBL/GenBank/DDBJ whole genome shotgun (WGS) entry which is preliminary data.</text>
</comment>